<feature type="compositionally biased region" description="Polar residues" evidence="1">
    <location>
        <begin position="45"/>
        <end position="65"/>
    </location>
</feature>
<feature type="region of interest" description="Disordered" evidence="1">
    <location>
        <begin position="1"/>
        <end position="110"/>
    </location>
</feature>
<gene>
    <name evidence="2" type="ORF">PUN28_003734</name>
</gene>
<organism evidence="2 3">
    <name type="scientific">Cardiocondyla obscurior</name>
    <dbReference type="NCBI Taxonomy" id="286306"/>
    <lineage>
        <taxon>Eukaryota</taxon>
        <taxon>Metazoa</taxon>
        <taxon>Ecdysozoa</taxon>
        <taxon>Arthropoda</taxon>
        <taxon>Hexapoda</taxon>
        <taxon>Insecta</taxon>
        <taxon>Pterygota</taxon>
        <taxon>Neoptera</taxon>
        <taxon>Endopterygota</taxon>
        <taxon>Hymenoptera</taxon>
        <taxon>Apocrita</taxon>
        <taxon>Aculeata</taxon>
        <taxon>Formicoidea</taxon>
        <taxon>Formicidae</taxon>
        <taxon>Myrmicinae</taxon>
        <taxon>Cardiocondyla</taxon>
    </lineage>
</organism>
<evidence type="ECO:0000313" key="3">
    <source>
        <dbReference type="Proteomes" id="UP001430953"/>
    </source>
</evidence>
<evidence type="ECO:0000256" key="1">
    <source>
        <dbReference type="SAM" id="MobiDB-lite"/>
    </source>
</evidence>
<feature type="compositionally biased region" description="Polar residues" evidence="1">
    <location>
        <begin position="74"/>
        <end position="84"/>
    </location>
</feature>
<dbReference type="AlphaFoldDB" id="A0AAW2GNG3"/>
<keyword evidence="3" id="KW-1185">Reference proteome</keyword>
<sequence length="220" mass="24951">MSQKHAAKPTATWHADVFNDSSDKFDDDPTGATYENIERLDRQTRPSAQTTIRTSNGKNFMLTNTDEGHETENPGPSGSANPPQENTEEEERSEHAHSSPITNSKPEISQNETTLMLLKTMQKINKKIDRLDAGRDAPRTELQLTRMIDQIPQEDDDENARLTLDQSDEFISLKEAVKIVPTFYGDAREVRDFTRSCEFAARRIKPTQVKLLLAEVLYTK</sequence>
<evidence type="ECO:0000313" key="2">
    <source>
        <dbReference type="EMBL" id="KAL0128579.1"/>
    </source>
</evidence>
<protein>
    <submittedName>
        <fullName evidence="2">Uncharacterized protein</fullName>
    </submittedName>
</protein>
<comment type="caution">
    <text evidence="2">The sequence shown here is derived from an EMBL/GenBank/DDBJ whole genome shotgun (WGS) entry which is preliminary data.</text>
</comment>
<reference evidence="2 3" key="1">
    <citation type="submission" date="2023-03" db="EMBL/GenBank/DDBJ databases">
        <title>High recombination rates correlate with genetic variation in Cardiocondyla obscurior ants.</title>
        <authorList>
            <person name="Errbii M."/>
        </authorList>
    </citation>
    <scope>NUCLEOTIDE SEQUENCE [LARGE SCALE GENOMIC DNA]</scope>
    <source>
        <strain evidence="2">Alpha-2009</strain>
        <tissue evidence="2">Whole body</tissue>
    </source>
</reference>
<name>A0AAW2GNG3_9HYME</name>
<feature type="compositionally biased region" description="Polar residues" evidence="1">
    <location>
        <begin position="99"/>
        <end position="110"/>
    </location>
</feature>
<accession>A0AAW2GNG3</accession>
<dbReference type="Proteomes" id="UP001430953">
    <property type="component" value="Unassembled WGS sequence"/>
</dbReference>
<proteinExistence type="predicted"/>
<dbReference type="EMBL" id="JADYXP020000003">
    <property type="protein sequence ID" value="KAL0128579.1"/>
    <property type="molecule type" value="Genomic_DNA"/>
</dbReference>